<sequence length="315" mass="32606">MTTSLDPTASAVRLDPSADTTADVFSAAHAPVLTVDAGTRLTVRSLDASGYLAPQEHPGQEQPKLHPDGRGHCLTGPIAVRGARPGQMLALHLHALRPDPWGWTVAAALDTPVSRRLGLADGPPAWLLWALDADAGTGRETRGFVRDLAPFLGVMGVAPAEPGEHSTIPPRAGSGGNIDCKELVAGSTLYLPVAVPEALLYLGDGHAAQGDGEVGGTAVECPMTTELTVELVDDRPLPGVHAETPAGLVTFGFDADLNVATGDALDAMVLWMAGRYAVDKATALALASTVVDLRVTQVANQTWGVHAVLPTGSLR</sequence>
<dbReference type="EMBL" id="LT629749">
    <property type="protein sequence ID" value="SDS18687.1"/>
    <property type="molecule type" value="Genomic_DNA"/>
</dbReference>
<dbReference type="GO" id="GO:0016811">
    <property type="term" value="F:hydrolase activity, acting on carbon-nitrogen (but not peptide) bonds, in linear amides"/>
    <property type="evidence" value="ECO:0007669"/>
    <property type="project" value="InterPro"/>
</dbReference>
<dbReference type="Proteomes" id="UP000199092">
    <property type="component" value="Chromosome I"/>
</dbReference>
<dbReference type="STRING" id="546871.SAMN04488543_1241"/>
<gene>
    <name evidence="1" type="ORF">SAMN04488543_1241</name>
</gene>
<dbReference type="RefSeq" id="WP_091411156.1">
    <property type="nucleotide sequence ID" value="NZ_LT629749.1"/>
</dbReference>
<dbReference type="SUPFAM" id="SSF141130">
    <property type="entry name" value="Acetamidase/Formamidase-like"/>
    <property type="match status" value="1"/>
</dbReference>
<dbReference type="Pfam" id="PF03069">
    <property type="entry name" value="FmdA_AmdA"/>
    <property type="match status" value="2"/>
</dbReference>
<accession>A0A1H1Q5Z5</accession>
<reference evidence="1 2" key="1">
    <citation type="submission" date="2016-10" db="EMBL/GenBank/DDBJ databases">
        <authorList>
            <person name="de Groot N.N."/>
        </authorList>
    </citation>
    <scope>NUCLEOTIDE SEQUENCE [LARGE SCALE GENOMIC DNA]</scope>
    <source>
        <strain evidence="1 2">DSM 21741</strain>
    </source>
</reference>
<name>A0A1H1Q5Z5_9ACTN</name>
<protein>
    <submittedName>
        <fullName evidence="1">Acetamidase/formamidase</fullName>
    </submittedName>
</protein>
<dbReference type="PANTHER" id="PTHR31891:SF1">
    <property type="entry name" value="FORMAMIDASE C869.04-RELATED"/>
    <property type="match status" value="1"/>
</dbReference>
<dbReference type="InterPro" id="IPR004304">
    <property type="entry name" value="FmdA_AmdA"/>
</dbReference>
<dbReference type="Gene3D" id="2.60.120.580">
    <property type="entry name" value="Acetamidase/Formamidase-like domains"/>
    <property type="match status" value="2"/>
</dbReference>
<proteinExistence type="predicted"/>
<keyword evidence="2" id="KW-1185">Reference proteome</keyword>
<evidence type="ECO:0000313" key="1">
    <source>
        <dbReference type="EMBL" id="SDS18687.1"/>
    </source>
</evidence>
<dbReference type="PANTHER" id="PTHR31891">
    <property type="entry name" value="FORMAMIDASE C869.04-RELATED"/>
    <property type="match status" value="1"/>
</dbReference>
<dbReference type="Gene3D" id="3.10.28.20">
    <property type="entry name" value="Acetamidase/Formamidase-like domains"/>
    <property type="match status" value="1"/>
</dbReference>
<organism evidence="1 2">
    <name type="scientific">Friedmanniella luteola</name>
    <dbReference type="NCBI Taxonomy" id="546871"/>
    <lineage>
        <taxon>Bacteria</taxon>
        <taxon>Bacillati</taxon>
        <taxon>Actinomycetota</taxon>
        <taxon>Actinomycetes</taxon>
        <taxon>Propionibacteriales</taxon>
        <taxon>Nocardioidaceae</taxon>
        <taxon>Friedmanniella</taxon>
    </lineage>
</organism>
<dbReference type="AlphaFoldDB" id="A0A1H1Q5Z5"/>
<evidence type="ECO:0000313" key="2">
    <source>
        <dbReference type="Proteomes" id="UP000199092"/>
    </source>
</evidence>
<dbReference type="OrthoDB" id="9785236at2"/>